<protein>
    <submittedName>
        <fullName evidence="1">Uncharacterized protein</fullName>
    </submittedName>
</protein>
<proteinExistence type="predicted"/>
<dbReference type="PANTHER" id="PTHR33879">
    <property type="entry name" value="17.6 KDA CLASS II HEAT SHOCK PROTEIN-RELATED"/>
    <property type="match status" value="1"/>
</dbReference>
<comment type="caution">
    <text evidence="1">The sequence shown here is derived from an EMBL/GenBank/DDBJ whole genome shotgun (WGS) entry which is preliminary data.</text>
</comment>
<accession>A0A9Q0G118</accession>
<sequence length="152" mass="17196">MAKDRSNPFRISIDRITIMKVHPTISKRNIATSLHHGAGTASSSAATTNPKKLKRLPHVFAKVLELPFHSDADVLVQETPESFRFSIKREDMYDDFEAQVVEIFPGATKILVRETNPEDDDHDGSWADGFDTWRFRLPAMTRPEMVSTRLSG</sequence>
<dbReference type="AlphaFoldDB" id="A0A9Q0G118"/>
<dbReference type="Proteomes" id="UP001141552">
    <property type="component" value="Unassembled WGS sequence"/>
</dbReference>
<evidence type="ECO:0000313" key="1">
    <source>
        <dbReference type="EMBL" id="KAJ4840006.1"/>
    </source>
</evidence>
<name>A0A9Q0G118_9ROSI</name>
<reference evidence="1" key="2">
    <citation type="journal article" date="2023" name="Plants (Basel)">
        <title>Annotation of the Turnera subulata (Passifloraceae) Draft Genome Reveals the S-Locus Evolved after the Divergence of Turneroideae from Passifloroideae in a Stepwise Manner.</title>
        <authorList>
            <person name="Henning P.M."/>
            <person name="Roalson E.H."/>
            <person name="Mir W."/>
            <person name="McCubbin A.G."/>
            <person name="Shore J.S."/>
        </authorList>
    </citation>
    <scope>NUCLEOTIDE SEQUENCE</scope>
    <source>
        <strain evidence="1">F60SS</strain>
    </source>
</reference>
<keyword evidence="2" id="KW-1185">Reference proteome</keyword>
<gene>
    <name evidence="1" type="ORF">Tsubulata_016152</name>
</gene>
<dbReference type="PANTHER" id="PTHR33879:SF18">
    <property type="entry name" value="SHSP DOMAIN-CONTAINING PROTEIN"/>
    <property type="match status" value="1"/>
</dbReference>
<reference evidence="1" key="1">
    <citation type="submission" date="2022-02" db="EMBL/GenBank/DDBJ databases">
        <authorList>
            <person name="Henning P.M."/>
            <person name="McCubbin A.G."/>
            <person name="Shore J.S."/>
        </authorList>
    </citation>
    <scope>NUCLEOTIDE SEQUENCE</scope>
    <source>
        <strain evidence="1">F60SS</strain>
        <tissue evidence="1">Leaves</tissue>
    </source>
</reference>
<dbReference type="EMBL" id="JAKUCV010003143">
    <property type="protein sequence ID" value="KAJ4840006.1"/>
    <property type="molecule type" value="Genomic_DNA"/>
</dbReference>
<organism evidence="1 2">
    <name type="scientific">Turnera subulata</name>
    <dbReference type="NCBI Taxonomy" id="218843"/>
    <lineage>
        <taxon>Eukaryota</taxon>
        <taxon>Viridiplantae</taxon>
        <taxon>Streptophyta</taxon>
        <taxon>Embryophyta</taxon>
        <taxon>Tracheophyta</taxon>
        <taxon>Spermatophyta</taxon>
        <taxon>Magnoliopsida</taxon>
        <taxon>eudicotyledons</taxon>
        <taxon>Gunneridae</taxon>
        <taxon>Pentapetalae</taxon>
        <taxon>rosids</taxon>
        <taxon>fabids</taxon>
        <taxon>Malpighiales</taxon>
        <taxon>Passifloraceae</taxon>
        <taxon>Turnera</taxon>
    </lineage>
</organism>
<dbReference type="OrthoDB" id="1922291at2759"/>
<evidence type="ECO:0000313" key="2">
    <source>
        <dbReference type="Proteomes" id="UP001141552"/>
    </source>
</evidence>